<reference evidence="1 2" key="2">
    <citation type="submission" date="2019-04" db="EMBL/GenBank/DDBJ databases">
        <title>The genome sequence of big-headed turtle.</title>
        <authorList>
            <person name="Gong S."/>
        </authorList>
    </citation>
    <scope>NUCLEOTIDE SEQUENCE [LARGE SCALE GENOMIC DNA]</scope>
    <source>
        <strain evidence="1">DO16091913</strain>
        <tissue evidence="1">Muscle</tissue>
    </source>
</reference>
<keyword evidence="2" id="KW-1185">Reference proteome</keyword>
<protein>
    <submittedName>
        <fullName evidence="1">Ral guanine nucleotide dissociation stimulator</fullName>
    </submittedName>
</protein>
<evidence type="ECO:0000313" key="1">
    <source>
        <dbReference type="EMBL" id="TFK03959.1"/>
    </source>
</evidence>
<proteinExistence type="predicted"/>
<accession>A0A4D9E1D9</accession>
<dbReference type="EMBL" id="QXTE01000149">
    <property type="protein sequence ID" value="TFK03959.1"/>
    <property type="molecule type" value="Genomic_DNA"/>
</dbReference>
<organism evidence="1 2">
    <name type="scientific">Platysternon megacephalum</name>
    <name type="common">big-headed turtle</name>
    <dbReference type="NCBI Taxonomy" id="55544"/>
    <lineage>
        <taxon>Eukaryota</taxon>
        <taxon>Metazoa</taxon>
        <taxon>Chordata</taxon>
        <taxon>Craniata</taxon>
        <taxon>Vertebrata</taxon>
        <taxon>Euteleostomi</taxon>
        <taxon>Archelosauria</taxon>
        <taxon>Testudinata</taxon>
        <taxon>Testudines</taxon>
        <taxon>Cryptodira</taxon>
        <taxon>Durocryptodira</taxon>
        <taxon>Testudinoidea</taxon>
        <taxon>Platysternidae</taxon>
        <taxon>Platysternon</taxon>
    </lineage>
</organism>
<dbReference type="Proteomes" id="UP000297703">
    <property type="component" value="Unassembled WGS sequence"/>
</dbReference>
<reference evidence="1 2" key="1">
    <citation type="submission" date="2019-04" db="EMBL/GenBank/DDBJ databases">
        <title>Draft genome of the big-headed turtle Platysternon megacephalum.</title>
        <authorList>
            <person name="Gong S."/>
        </authorList>
    </citation>
    <scope>NUCLEOTIDE SEQUENCE [LARGE SCALE GENOMIC DNA]</scope>
    <source>
        <strain evidence="1">DO16091913</strain>
        <tissue evidence="1">Muscle</tissue>
    </source>
</reference>
<sequence>MRKKGWGGLGSTVEPEPASVRVLLCTLVLLPSSDSKAREVSTELKLSPGLLSQAHSLPMPSPFHTLPSFKTADMQACAECQGLAWCLSMPSVPALFTPALQHNSFALPAAH</sequence>
<name>A0A4D9E1D9_9SAUR</name>
<evidence type="ECO:0000313" key="2">
    <source>
        <dbReference type="Proteomes" id="UP000297703"/>
    </source>
</evidence>
<comment type="caution">
    <text evidence="1">The sequence shown here is derived from an EMBL/GenBank/DDBJ whole genome shotgun (WGS) entry which is preliminary data.</text>
</comment>
<gene>
    <name evidence="1" type="ORF">DR999_PMT13631</name>
</gene>
<dbReference type="AlphaFoldDB" id="A0A4D9E1D9"/>